<dbReference type="EMBL" id="JBHSAX010000017">
    <property type="protein sequence ID" value="MFC3964713.1"/>
    <property type="molecule type" value="Genomic_DNA"/>
</dbReference>
<protein>
    <submittedName>
        <fullName evidence="1">Uncharacterized protein</fullName>
    </submittedName>
</protein>
<organism evidence="1 2">
    <name type="scientific">Nocardia jiangsuensis</name>
    <dbReference type="NCBI Taxonomy" id="1691563"/>
    <lineage>
        <taxon>Bacteria</taxon>
        <taxon>Bacillati</taxon>
        <taxon>Actinomycetota</taxon>
        <taxon>Actinomycetes</taxon>
        <taxon>Mycobacteriales</taxon>
        <taxon>Nocardiaceae</taxon>
        <taxon>Nocardia</taxon>
    </lineage>
</organism>
<reference evidence="2" key="1">
    <citation type="journal article" date="2019" name="Int. J. Syst. Evol. Microbiol.">
        <title>The Global Catalogue of Microorganisms (GCM) 10K type strain sequencing project: providing services to taxonomists for standard genome sequencing and annotation.</title>
        <authorList>
            <consortium name="The Broad Institute Genomics Platform"/>
            <consortium name="The Broad Institute Genome Sequencing Center for Infectious Disease"/>
            <person name="Wu L."/>
            <person name="Ma J."/>
        </authorList>
    </citation>
    <scope>NUCLEOTIDE SEQUENCE [LARGE SCALE GENOMIC DNA]</scope>
    <source>
        <strain evidence="2">CGMCC 4.7330</strain>
    </source>
</reference>
<evidence type="ECO:0000313" key="2">
    <source>
        <dbReference type="Proteomes" id="UP001595696"/>
    </source>
</evidence>
<sequence length="40" mass="4276">MSTADVLLAVRVAVGCCWRSRWKAGLHEAADGCELDSARA</sequence>
<keyword evidence="2" id="KW-1185">Reference proteome</keyword>
<accession>A0ABV8DXS1</accession>
<name>A0ABV8DXS1_9NOCA</name>
<comment type="caution">
    <text evidence="1">The sequence shown here is derived from an EMBL/GenBank/DDBJ whole genome shotgun (WGS) entry which is preliminary data.</text>
</comment>
<gene>
    <name evidence="1" type="ORF">ACFO0B_22230</name>
</gene>
<evidence type="ECO:0000313" key="1">
    <source>
        <dbReference type="EMBL" id="MFC3964713.1"/>
    </source>
</evidence>
<proteinExistence type="predicted"/>
<dbReference type="RefSeq" id="WP_378614467.1">
    <property type="nucleotide sequence ID" value="NZ_JBHSAX010000017.1"/>
</dbReference>
<dbReference type="Proteomes" id="UP001595696">
    <property type="component" value="Unassembled WGS sequence"/>
</dbReference>